<evidence type="ECO:0000256" key="2">
    <source>
        <dbReference type="ARBA" id="ARBA00022723"/>
    </source>
</evidence>
<name>A0A9D4Q7T7_RHISA</name>
<keyword evidence="5" id="KW-0539">Nucleus</keyword>
<protein>
    <submittedName>
        <fullName evidence="7">Uncharacterized protein</fullName>
    </submittedName>
</protein>
<comment type="subcellular location">
    <subcellularLocation>
        <location evidence="1">Nucleus</location>
    </subcellularLocation>
</comment>
<dbReference type="PANTHER" id="PTHR46481">
    <property type="entry name" value="ZINC FINGER BED DOMAIN-CONTAINING PROTEIN 4"/>
    <property type="match status" value="1"/>
</dbReference>
<evidence type="ECO:0000256" key="1">
    <source>
        <dbReference type="ARBA" id="ARBA00004123"/>
    </source>
</evidence>
<reference evidence="7" key="2">
    <citation type="submission" date="2021-09" db="EMBL/GenBank/DDBJ databases">
        <authorList>
            <person name="Jia N."/>
            <person name="Wang J."/>
            <person name="Shi W."/>
            <person name="Du L."/>
            <person name="Sun Y."/>
            <person name="Zhan W."/>
            <person name="Jiang J."/>
            <person name="Wang Q."/>
            <person name="Zhang B."/>
            <person name="Ji P."/>
            <person name="Sakyi L.B."/>
            <person name="Cui X."/>
            <person name="Yuan T."/>
            <person name="Jiang B."/>
            <person name="Yang W."/>
            <person name="Lam T.T.-Y."/>
            <person name="Chang Q."/>
            <person name="Ding S."/>
            <person name="Wang X."/>
            <person name="Zhu J."/>
            <person name="Ruan X."/>
            <person name="Zhao L."/>
            <person name="Wei J."/>
            <person name="Que T."/>
            <person name="Du C."/>
            <person name="Cheng J."/>
            <person name="Dai P."/>
            <person name="Han X."/>
            <person name="Huang E."/>
            <person name="Gao Y."/>
            <person name="Liu J."/>
            <person name="Shao H."/>
            <person name="Ye R."/>
            <person name="Li L."/>
            <person name="Wei W."/>
            <person name="Wang X."/>
            <person name="Wang C."/>
            <person name="Huo Q."/>
            <person name="Li W."/>
            <person name="Guo W."/>
            <person name="Chen H."/>
            <person name="Chen S."/>
            <person name="Zhou L."/>
            <person name="Zhou L."/>
            <person name="Ni X."/>
            <person name="Tian J."/>
            <person name="Zhou Y."/>
            <person name="Sheng Y."/>
            <person name="Liu T."/>
            <person name="Pan Y."/>
            <person name="Xia L."/>
            <person name="Li J."/>
            <person name="Zhao F."/>
            <person name="Cao W."/>
        </authorList>
    </citation>
    <scope>NUCLEOTIDE SEQUENCE</scope>
    <source>
        <strain evidence="7">Rsan-2018</strain>
        <tissue evidence="7">Larvae</tissue>
    </source>
</reference>
<dbReference type="GO" id="GO:0008270">
    <property type="term" value="F:zinc ion binding"/>
    <property type="evidence" value="ECO:0007669"/>
    <property type="project" value="UniProtKB-KW"/>
</dbReference>
<keyword evidence="4" id="KW-0862">Zinc</keyword>
<dbReference type="SUPFAM" id="SSF140996">
    <property type="entry name" value="Hermes dimerisation domain"/>
    <property type="match status" value="1"/>
</dbReference>
<organism evidence="7 8">
    <name type="scientific">Rhipicephalus sanguineus</name>
    <name type="common">Brown dog tick</name>
    <name type="synonym">Ixodes sanguineus</name>
    <dbReference type="NCBI Taxonomy" id="34632"/>
    <lineage>
        <taxon>Eukaryota</taxon>
        <taxon>Metazoa</taxon>
        <taxon>Ecdysozoa</taxon>
        <taxon>Arthropoda</taxon>
        <taxon>Chelicerata</taxon>
        <taxon>Arachnida</taxon>
        <taxon>Acari</taxon>
        <taxon>Parasitiformes</taxon>
        <taxon>Ixodida</taxon>
        <taxon>Ixodoidea</taxon>
        <taxon>Ixodidae</taxon>
        <taxon>Rhipicephalinae</taxon>
        <taxon>Rhipicephalus</taxon>
        <taxon>Rhipicephalus</taxon>
    </lineage>
</organism>
<keyword evidence="3" id="KW-0863">Zinc-finger</keyword>
<accession>A0A9D4Q7T7</accession>
<dbReference type="VEuPathDB" id="VectorBase:RSAN_052683"/>
<evidence type="ECO:0000256" key="3">
    <source>
        <dbReference type="ARBA" id="ARBA00022771"/>
    </source>
</evidence>
<dbReference type="EMBL" id="JABSTV010001248">
    <property type="protein sequence ID" value="KAH7969954.1"/>
    <property type="molecule type" value="Genomic_DNA"/>
</dbReference>
<sequence>MRDSGKQGRPDEAQPLSKNALKSGKDLSQRERTAITTRIARMLALDLQPYSCVENWGFRELMNHMEPLYKIPSRTTFSRTIILELYKDTVMAVKERMHADFQEGVESISLTNEKLCVESRSVTESHTACNILEHLQAMMDNWELPLQKLKEAICLELAISETTVPNLARQEWKAVAGLVKALEPIASATKDLSGHKYATHKERVSSIWNSIEKLAVSSERRHSTETANIKEFKRYLREPTCSKDQTL</sequence>
<feature type="region of interest" description="Disordered" evidence="6">
    <location>
        <begin position="1"/>
        <end position="29"/>
    </location>
</feature>
<gene>
    <name evidence="7" type="ORF">HPB52_023087</name>
</gene>
<evidence type="ECO:0000256" key="5">
    <source>
        <dbReference type="ARBA" id="ARBA00023242"/>
    </source>
</evidence>
<keyword evidence="2" id="KW-0479">Metal-binding</keyword>
<dbReference type="AlphaFoldDB" id="A0A9D4Q7T7"/>
<evidence type="ECO:0000256" key="6">
    <source>
        <dbReference type="SAM" id="MobiDB-lite"/>
    </source>
</evidence>
<comment type="caution">
    <text evidence="7">The sequence shown here is derived from an EMBL/GenBank/DDBJ whole genome shotgun (WGS) entry which is preliminary data.</text>
</comment>
<dbReference type="InterPro" id="IPR052035">
    <property type="entry name" value="ZnF_BED_domain_contain"/>
</dbReference>
<keyword evidence="8" id="KW-1185">Reference proteome</keyword>
<dbReference type="PANTHER" id="PTHR46481:SF10">
    <property type="entry name" value="ZINC FINGER BED DOMAIN-CONTAINING PROTEIN 39"/>
    <property type="match status" value="1"/>
</dbReference>
<reference evidence="7" key="1">
    <citation type="journal article" date="2020" name="Cell">
        <title>Large-Scale Comparative Analyses of Tick Genomes Elucidate Their Genetic Diversity and Vector Capacities.</title>
        <authorList>
            <consortium name="Tick Genome and Microbiome Consortium (TIGMIC)"/>
            <person name="Jia N."/>
            <person name="Wang J."/>
            <person name="Shi W."/>
            <person name="Du L."/>
            <person name="Sun Y."/>
            <person name="Zhan W."/>
            <person name="Jiang J.F."/>
            <person name="Wang Q."/>
            <person name="Zhang B."/>
            <person name="Ji P."/>
            <person name="Bell-Sakyi L."/>
            <person name="Cui X.M."/>
            <person name="Yuan T.T."/>
            <person name="Jiang B.G."/>
            <person name="Yang W.F."/>
            <person name="Lam T.T."/>
            <person name="Chang Q.C."/>
            <person name="Ding S.J."/>
            <person name="Wang X.J."/>
            <person name="Zhu J.G."/>
            <person name="Ruan X.D."/>
            <person name="Zhao L."/>
            <person name="Wei J.T."/>
            <person name="Ye R.Z."/>
            <person name="Que T.C."/>
            <person name="Du C.H."/>
            <person name="Zhou Y.H."/>
            <person name="Cheng J.X."/>
            <person name="Dai P.F."/>
            <person name="Guo W.B."/>
            <person name="Han X.H."/>
            <person name="Huang E.J."/>
            <person name="Li L.F."/>
            <person name="Wei W."/>
            <person name="Gao Y.C."/>
            <person name="Liu J.Z."/>
            <person name="Shao H.Z."/>
            <person name="Wang X."/>
            <person name="Wang C.C."/>
            <person name="Yang T.C."/>
            <person name="Huo Q.B."/>
            <person name="Li W."/>
            <person name="Chen H.Y."/>
            <person name="Chen S.E."/>
            <person name="Zhou L.G."/>
            <person name="Ni X.B."/>
            <person name="Tian J.H."/>
            <person name="Sheng Y."/>
            <person name="Liu T."/>
            <person name="Pan Y.S."/>
            <person name="Xia L.Y."/>
            <person name="Li J."/>
            <person name="Zhao F."/>
            <person name="Cao W.C."/>
        </authorList>
    </citation>
    <scope>NUCLEOTIDE SEQUENCE</scope>
    <source>
        <strain evidence="7">Rsan-2018</strain>
    </source>
</reference>
<dbReference type="VEuPathDB" id="VectorBase:RSAN_047219"/>
<dbReference type="GO" id="GO:0005634">
    <property type="term" value="C:nucleus"/>
    <property type="evidence" value="ECO:0007669"/>
    <property type="project" value="UniProtKB-SubCell"/>
</dbReference>
<feature type="compositionally biased region" description="Basic and acidic residues" evidence="6">
    <location>
        <begin position="1"/>
        <end position="12"/>
    </location>
</feature>
<dbReference type="Proteomes" id="UP000821837">
    <property type="component" value="Unassembled WGS sequence"/>
</dbReference>
<proteinExistence type="predicted"/>
<evidence type="ECO:0000313" key="8">
    <source>
        <dbReference type="Proteomes" id="UP000821837"/>
    </source>
</evidence>
<evidence type="ECO:0000313" key="7">
    <source>
        <dbReference type="EMBL" id="KAH7969954.1"/>
    </source>
</evidence>
<evidence type="ECO:0000256" key="4">
    <source>
        <dbReference type="ARBA" id="ARBA00022833"/>
    </source>
</evidence>